<reference evidence="2 3" key="1">
    <citation type="submission" date="2014-12" db="EMBL/GenBank/DDBJ databases">
        <title>Comparative genome analysis of Bacillus coagulans HM-08, Clostridium butyricum HM-68, Bacillus subtilis HM-66 and Bacillus licheniformis BL-09.</title>
        <authorList>
            <person name="Zhang H."/>
        </authorList>
    </citation>
    <scope>NUCLEOTIDE SEQUENCE [LARGE SCALE GENOMIC DNA]</scope>
    <source>
        <strain evidence="2 3">HM-66</strain>
    </source>
</reference>
<proteinExistence type="predicted"/>
<dbReference type="PATRIC" id="fig|1423.173.peg.2942"/>
<evidence type="ECO:0000313" key="2">
    <source>
        <dbReference type="EMBL" id="KIU10831.1"/>
    </source>
</evidence>
<name>A0A0D1L507_BACIU</name>
<keyword evidence="1" id="KW-0812">Transmembrane</keyword>
<feature type="transmembrane region" description="Helical" evidence="1">
    <location>
        <begin position="37"/>
        <end position="55"/>
    </location>
</feature>
<dbReference type="Proteomes" id="UP000032247">
    <property type="component" value="Unassembled WGS sequence"/>
</dbReference>
<keyword evidence="1" id="KW-0472">Membrane</keyword>
<comment type="caution">
    <text evidence="2">The sequence shown here is derived from an EMBL/GenBank/DDBJ whole genome shotgun (WGS) entry which is preliminary data.</text>
</comment>
<gene>
    <name evidence="2" type="ORF">SC09_Contig25orf00682</name>
</gene>
<feature type="transmembrane region" description="Helical" evidence="1">
    <location>
        <begin position="6"/>
        <end position="25"/>
    </location>
</feature>
<sequence>MMSIFILFYLWIVPIVIGILCSVAAHKSKGKMRVAPGIAMIVLSIISLITAFTAGHTNFHVFIGGMFLFGTFLVGSAFPFFFGLKKKEK</sequence>
<feature type="transmembrane region" description="Helical" evidence="1">
    <location>
        <begin position="61"/>
        <end position="84"/>
    </location>
</feature>
<dbReference type="EMBL" id="JXBC01000004">
    <property type="protein sequence ID" value="KIU10831.1"/>
    <property type="molecule type" value="Genomic_DNA"/>
</dbReference>
<accession>A0A0D1L507</accession>
<evidence type="ECO:0000256" key="1">
    <source>
        <dbReference type="SAM" id="Phobius"/>
    </source>
</evidence>
<protein>
    <submittedName>
        <fullName evidence="2">Uncharacterized protein</fullName>
    </submittedName>
</protein>
<keyword evidence="1" id="KW-1133">Transmembrane helix</keyword>
<organism evidence="2 3">
    <name type="scientific">Bacillus subtilis</name>
    <dbReference type="NCBI Taxonomy" id="1423"/>
    <lineage>
        <taxon>Bacteria</taxon>
        <taxon>Bacillati</taxon>
        <taxon>Bacillota</taxon>
        <taxon>Bacilli</taxon>
        <taxon>Bacillales</taxon>
        <taxon>Bacillaceae</taxon>
        <taxon>Bacillus</taxon>
    </lineage>
</organism>
<evidence type="ECO:0000313" key="3">
    <source>
        <dbReference type="Proteomes" id="UP000032247"/>
    </source>
</evidence>
<dbReference type="AlphaFoldDB" id="A0A0D1L507"/>